<sequence length="243" mass="27299">MQHQIYSASLCCAWLRCTRSNLRQFGSNYWRCRLAADSRNGVDNKTKQQQNRGRSPPVSAMAKGGGPQTCNSTTTSSATCCWQLPNRVARYGRHAGTIGVCVALAAKSADWLRRTHQHQQPVFVGSSAVSPAPLPLVAPIGCIVEFVQRRCSGKKYFVARHFCCAFALRRLTHVAAELLQFSFISCTIDCSCNVWHSKAIAVEQEIRVYVFVLVFKCGECYYFFRCFDAVVCCLGRWRPQKLH</sequence>
<accession>A0A811UM86</accession>
<proteinExistence type="predicted"/>
<gene>
    <name evidence="2" type="ORF">CCAP1982_LOCUS8661</name>
</gene>
<protein>
    <submittedName>
        <fullName evidence="2">(Mediterranean fruit fly) hypothetical protein</fullName>
    </submittedName>
</protein>
<reference evidence="2" key="1">
    <citation type="submission" date="2020-11" db="EMBL/GenBank/DDBJ databases">
        <authorList>
            <person name="Whitehead M."/>
        </authorList>
    </citation>
    <scope>NUCLEOTIDE SEQUENCE</scope>
    <source>
        <strain evidence="2">EGII</strain>
    </source>
</reference>
<dbReference type="AlphaFoldDB" id="A0A811UM86"/>
<keyword evidence="3" id="KW-1185">Reference proteome</keyword>
<comment type="caution">
    <text evidence="2">The sequence shown here is derived from an EMBL/GenBank/DDBJ whole genome shotgun (WGS) entry which is preliminary data.</text>
</comment>
<dbReference type="EMBL" id="CAJHJT010000012">
    <property type="protein sequence ID" value="CAD7000169.1"/>
    <property type="molecule type" value="Genomic_DNA"/>
</dbReference>
<evidence type="ECO:0000313" key="3">
    <source>
        <dbReference type="Proteomes" id="UP000606786"/>
    </source>
</evidence>
<evidence type="ECO:0000313" key="2">
    <source>
        <dbReference type="EMBL" id="CAD7000169.1"/>
    </source>
</evidence>
<name>A0A811UM86_CERCA</name>
<evidence type="ECO:0000256" key="1">
    <source>
        <dbReference type="SAM" id="MobiDB-lite"/>
    </source>
</evidence>
<dbReference type="Proteomes" id="UP000606786">
    <property type="component" value="Unassembled WGS sequence"/>
</dbReference>
<feature type="region of interest" description="Disordered" evidence="1">
    <location>
        <begin position="41"/>
        <end position="73"/>
    </location>
</feature>
<organism evidence="2 3">
    <name type="scientific">Ceratitis capitata</name>
    <name type="common">Mediterranean fruit fly</name>
    <name type="synonym">Tephritis capitata</name>
    <dbReference type="NCBI Taxonomy" id="7213"/>
    <lineage>
        <taxon>Eukaryota</taxon>
        <taxon>Metazoa</taxon>
        <taxon>Ecdysozoa</taxon>
        <taxon>Arthropoda</taxon>
        <taxon>Hexapoda</taxon>
        <taxon>Insecta</taxon>
        <taxon>Pterygota</taxon>
        <taxon>Neoptera</taxon>
        <taxon>Endopterygota</taxon>
        <taxon>Diptera</taxon>
        <taxon>Brachycera</taxon>
        <taxon>Muscomorpha</taxon>
        <taxon>Tephritoidea</taxon>
        <taxon>Tephritidae</taxon>
        <taxon>Ceratitis</taxon>
        <taxon>Ceratitis</taxon>
    </lineage>
</organism>